<evidence type="ECO:0000259" key="5">
    <source>
        <dbReference type="Pfam" id="PF01343"/>
    </source>
</evidence>
<keyword evidence="7" id="KW-1185">Reference proteome</keyword>
<keyword evidence="4" id="KW-0720">Serine protease</keyword>
<sequence>MSLKKKLKQFLPEKYRKEPTIIPVVRMTGPIMVGSQMRPGLSMASVAGQLHKAFSIKDAPAVAIAINSPGGSPVQSRLIYERIRQLAEEKDKKVISFCEDAAASGGYMLAIAGDEIVADPSSIVGSIGVVSGGFGFVNAIEKLGVERRVYTAGTQKAMLDPFKPENPDHTKHLNALLEDLFETFKDLVRNRRGDKLTKEEDELFTGAFWTGKKGKEYGLVDELGDMSGYLKQKYGEDTKLKLIASGGGLFSRFRMPGMMMAAQGGDPIDRIAAGLSADSILASLEERALWSRLGL</sequence>
<keyword evidence="2" id="KW-0645">Protease</keyword>
<organism evidence="6 7">
    <name type="scientific">Cohaesibacter gelatinilyticus</name>
    <dbReference type="NCBI Taxonomy" id="372072"/>
    <lineage>
        <taxon>Bacteria</taxon>
        <taxon>Pseudomonadati</taxon>
        <taxon>Pseudomonadota</taxon>
        <taxon>Alphaproteobacteria</taxon>
        <taxon>Hyphomicrobiales</taxon>
        <taxon>Cohaesibacteraceae</taxon>
    </lineage>
</organism>
<feature type="domain" description="Peptidase S49" evidence="5">
    <location>
        <begin position="89"/>
        <end position="227"/>
    </location>
</feature>
<dbReference type="PRINTS" id="PR00127">
    <property type="entry name" value="CLPPROTEASEP"/>
</dbReference>
<gene>
    <name evidence="6" type="ORF">SAMN06265368_0285</name>
</gene>
<protein>
    <submittedName>
        <fullName evidence="6">Signal peptide peptidase SppA</fullName>
    </submittedName>
</protein>
<dbReference type="CDD" id="cd07023">
    <property type="entry name" value="S49_Sppa_N_C"/>
    <property type="match status" value="1"/>
</dbReference>
<comment type="similarity">
    <text evidence="1">Belongs to the peptidase S49 family.</text>
</comment>
<dbReference type="Pfam" id="PF01343">
    <property type="entry name" value="Peptidase_S49"/>
    <property type="match status" value="1"/>
</dbReference>
<evidence type="ECO:0000256" key="1">
    <source>
        <dbReference type="ARBA" id="ARBA00008683"/>
    </source>
</evidence>
<dbReference type="InterPro" id="IPR002142">
    <property type="entry name" value="Peptidase_S49"/>
</dbReference>
<evidence type="ECO:0000256" key="4">
    <source>
        <dbReference type="ARBA" id="ARBA00022825"/>
    </source>
</evidence>
<reference evidence="6 7" key="1">
    <citation type="submission" date="2017-09" db="EMBL/GenBank/DDBJ databases">
        <authorList>
            <person name="Ehlers B."/>
            <person name="Leendertz F.H."/>
        </authorList>
    </citation>
    <scope>NUCLEOTIDE SEQUENCE [LARGE SCALE GENOMIC DNA]</scope>
    <source>
        <strain evidence="6 7">DSM 18289</strain>
    </source>
</reference>
<dbReference type="GO" id="GO:0004252">
    <property type="term" value="F:serine-type endopeptidase activity"/>
    <property type="evidence" value="ECO:0007669"/>
    <property type="project" value="InterPro"/>
</dbReference>
<dbReference type="InterPro" id="IPR001907">
    <property type="entry name" value="ClpP"/>
</dbReference>
<evidence type="ECO:0000256" key="3">
    <source>
        <dbReference type="ARBA" id="ARBA00022801"/>
    </source>
</evidence>
<name>A0A285NEI7_9HYPH</name>
<evidence type="ECO:0000256" key="2">
    <source>
        <dbReference type="ARBA" id="ARBA00022670"/>
    </source>
</evidence>
<dbReference type="AlphaFoldDB" id="A0A285NEI7"/>
<dbReference type="EMBL" id="OBEL01000001">
    <property type="protein sequence ID" value="SNZ06061.1"/>
    <property type="molecule type" value="Genomic_DNA"/>
</dbReference>
<evidence type="ECO:0000313" key="7">
    <source>
        <dbReference type="Proteomes" id="UP000219439"/>
    </source>
</evidence>
<dbReference type="GO" id="GO:0006508">
    <property type="term" value="P:proteolysis"/>
    <property type="evidence" value="ECO:0007669"/>
    <property type="project" value="UniProtKB-KW"/>
</dbReference>
<dbReference type="PANTHER" id="PTHR42987">
    <property type="entry name" value="PEPTIDASE S49"/>
    <property type="match status" value="1"/>
</dbReference>
<accession>A0A285NEI7</accession>
<dbReference type="InterPro" id="IPR047272">
    <property type="entry name" value="S49_SppA_C"/>
</dbReference>
<dbReference type="Gene3D" id="6.20.330.10">
    <property type="match status" value="1"/>
</dbReference>
<dbReference type="Proteomes" id="UP000219439">
    <property type="component" value="Unassembled WGS sequence"/>
</dbReference>
<dbReference type="Gene3D" id="3.90.226.10">
    <property type="entry name" value="2-enoyl-CoA Hydratase, Chain A, domain 1"/>
    <property type="match status" value="1"/>
</dbReference>
<keyword evidence="3" id="KW-0378">Hydrolase</keyword>
<proteinExistence type="inferred from homology"/>
<dbReference type="PANTHER" id="PTHR42987:SF8">
    <property type="entry name" value="PROTEINASE"/>
    <property type="match status" value="1"/>
</dbReference>
<dbReference type="GO" id="GO:0004176">
    <property type="term" value="F:ATP-dependent peptidase activity"/>
    <property type="evidence" value="ECO:0007669"/>
    <property type="project" value="InterPro"/>
</dbReference>
<evidence type="ECO:0000313" key="6">
    <source>
        <dbReference type="EMBL" id="SNZ06061.1"/>
    </source>
</evidence>
<dbReference type="InterPro" id="IPR029045">
    <property type="entry name" value="ClpP/crotonase-like_dom_sf"/>
</dbReference>
<dbReference type="SUPFAM" id="SSF52096">
    <property type="entry name" value="ClpP/crotonase"/>
    <property type="match status" value="1"/>
</dbReference>